<keyword evidence="7" id="KW-0675">Receptor</keyword>
<dbReference type="EMBL" id="GIIL01006556">
    <property type="protein sequence ID" value="NOV50282.1"/>
    <property type="molecule type" value="Transcribed_RNA"/>
</dbReference>
<evidence type="ECO:0000256" key="4">
    <source>
        <dbReference type="ARBA" id="ARBA00022989"/>
    </source>
</evidence>
<dbReference type="AlphaFoldDB" id="A0A6M2DVN7"/>
<organism evidence="11">
    <name type="scientific">Xenopsylla cheopis</name>
    <name type="common">Oriental rat flea</name>
    <name type="synonym">Pulex cheopis</name>
    <dbReference type="NCBI Taxonomy" id="163159"/>
    <lineage>
        <taxon>Eukaryota</taxon>
        <taxon>Metazoa</taxon>
        <taxon>Ecdysozoa</taxon>
        <taxon>Arthropoda</taxon>
        <taxon>Hexapoda</taxon>
        <taxon>Insecta</taxon>
        <taxon>Pterygota</taxon>
        <taxon>Neoptera</taxon>
        <taxon>Endopterygota</taxon>
        <taxon>Siphonaptera</taxon>
        <taxon>Pulicidae</taxon>
        <taxon>Xenopsyllinae</taxon>
        <taxon>Xenopsylla</taxon>
    </lineage>
</organism>
<evidence type="ECO:0000256" key="5">
    <source>
        <dbReference type="ARBA" id="ARBA00023040"/>
    </source>
</evidence>
<name>A0A6M2DVN7_XENCH</name>
<evidence type="ECO:0000256" key="2">
    <source>
        <dbReference type="ARBA" id="ARBA00010663"/>
    </source>
</evidence>
<dbReference type="PROSITE" id="PS50262">
    <property type="entry name" value="G_PROTEIN_RECEP_F1_2"/>
    <property type="match status" value="1"/>
</dbReference>
<evidence type="ECO:0000256" key="6">
    <source>
        <dbReference type="ARBA" id="ARBA00023136"/>
    </source>
</evidence>
<comment type="similarity">
    <text evidence="2">Belongs to the G-protein coupled receptor 1 family.</text>
</comment>
<accession>A0A6M2DVN7</accession>
<keyword evidence="4 9" id="KW-1133">Transmembrane helix</keyword>
<keyword evidence="8" id="KW-0807">Transducer</keyword>
<evidence type="ECO:0000256" key="9">
    <source>
        <dbReference type="SAM" id="Phobius"/>
    </source>
</evidence>
<dbReference type="InterPro" id="IPR000276">
    <property type="entry name" value="GPCR_Rhodpsn"/>
</dbReference>
<proteinExistence type="inferred from homology"/>
<dbReference type="GO" id="GO:0005886">
    <property type="term" value="C:plasma membrane"/>
    <property type="evidence" value="ECO:0007669"/>
    <property type="project" value="TreeGrafter"/>
</dbReference>
<dbReference type="GO" id="GO:0004930">
    <property type="term" value="F:G protein-coupled receptor activity"/>
    <property type="evidence" value="ECO:0007669"/>
    <property type="project" value="UniProtKB-KW"/>
</dbReference>
<dbReference type="PRINTS" id="PR00237">
    <property type="entry name" value="GPCRRHODOPSN"/>
</dbReference>
<evidence type="ECO:0000313" key="11">
    <source>
        <dbReference type="EMBL" id="NOV50282.1"/>
    </source>
</evidence>
<evidence type="ECO:0000256" key="1">
    <source>
        <dbReference type="ARBA" id="ARBA00004141"/>
    </source>
</evidence>
<feature type="domain" description="G-protein coupled receptors family 1 profile" evidence="10">
    <location>
        <begin position="1"/>
        <end position="62"/>
    </location>
</feature>
<reference evidence="11" key="1">
    <citation type="submission" date="2020-03" db="EMBL/GenBank/DDBJ databases">
        <title>Transcriptomic Profiling of the Digestive Tract of the Rat Flea, Xenopsylla cheopis, Following Blood Feeding and Infection with Yersinia pestis.</title>
        <authorList>
            <person name="Bland D.M."/>
            <person name="Martens C.A."/>
            <person name="Virtaneva K."/>
            <person name="Kanakabandi K."/>
            <person name="Long D."/>
            <person name="Rosenke R."/>
            <person name="Saturday G.A."/>
            <person name="Hoyt F.H."/>
            <person name="Bruno D.P."/>
            <person name="Ribeiro J.M.C."/>
            <person name="Hinnebusch J."/>
        </authorList>
    </citation>
    <scope>NUCLEOTIDE SEQUENCE</scope>
</reference>
<keyword evidence="6 9" id="KW-0472">Membrane</keyword>
<keyword evidence="5" id="KW-0297">G-protein coupled receptor</keyword>
<evidence type="ECO:0000259" key="10">
    <source>
        <dbReference type="PROSITE" id="PS50262"/>
    </source>
</evidence>
<evidence type="ECO:0000256" key="7">
    <source>
        <dbReference type="ARBA" id="ARBA00023170"/>
    </source>
</evidence>
<sequence>MLFIVVIVFVICHFPFTALVFYRSQKLKSDSQMNQVDDSFQILWFSSHYLVFLNAALNPVIYGLTNENFRKAFRQSVLCKCFFSITLEKTKIRSPNRFFFGRGILQPRLDLIKDEKSPRNSFKFLENIDSEPKSKKSSTLNDALDSSKLTPLPITEGFI</sequence>
<dbReference type="PANTHER" id="PTHR24243">
    <property type="entry name" value="G-PROTEIN COUPLED RECEPTOR"/>
    <property type="match status" value="1"/>
</dbReference>
<evidence type="ECO:0000256" key="8">
    <source>
        <dbReference type="ARBA" id="ARBA00023224"/>
    </source>
</evidence>
<dbReference type="SUPFAM" id="SSF81321">
    <property type="entry name" value="Family A G protein-coupled receptor-like"/>
    <property type="match status" value="1"/>
</dbReference>
<dbReference type="InterPro" id="IPR017452">
    <property type="entry name" value="GPCR_Rhodpsn_7TM"/>
</dbReference>
<keyword evidence="3 9" id="KW-0812">Transmembrane</keyword>
<comment type="subcellular location">
    <subcellularLocation>
        <location evidence="1">Membrane</location>
        <topology evidence="1">Multi-pass membrane protein</topology>
    </subcellularLocation>
</comment>
<evidence type="ECO:0000256" key="3">
    <source>
        <dbReference type="ARBA" id="ARBA00022692"/>
    </source>
</evidence>
<protein>
    <submittedName>
        <fullName evidence="11">Putative product</fullName>
    </submittedName>
</protein>
<dbReference type="Gene3D" id="1.20.1070.10">
    <property type="entry name" value="Rhodopsin 7-helix transmembrane proteins"/>
    <property type="match status" value="1"/>
</dbReference>
<dbReference type="PANTHER" id="PTHR24243:SF224">
    <property type="entry name" value="G-PROTEIN COUPLED RECEPTOR 19-RELATED"/>
    <property type="match status" value="1"/>
</dbReference>
<feature type="transmembrane region" description="Helical" evidence="9">
    <location>
        <begin position="42"/>
        <end position="64"/>
    </location>
</feature>